<dbReference type="EMBL" id="MT143699">
    <property type="protein sequence ID" value="QJB00753.1"/>
    <property type="molecule type" value="Genomic_DNA"/>
</dbReference>
<name>A0A6M3MGN5_9ZZZZ</name>
<reference evidence="2" key="1">
    <citation type="submission" date="2020-03" db="EMBL/GenBank/DDBJ databases">
        <title>The deep terrestrial virosphere.</title>
        <authorList>
            <person name="Holmfeldt K."/>
            <person name="Nilsson E."/>
            <person name="Simone D."/>
            <person name="Lopez-Fernandez M."/>
            <person name="Wu X."/>
            <person name="de Brujin I."/>
            <person name="Lundin D."/>
            <person name="Andersson A."/>
            <person name="Bertilsson S."/>
            <person name="Dopson M."/>
        </authorList>
    </citation>
    <scope>NUCLEOTIDE SEQUENCE</scope>
    <source>
        <strain evidence="1">MM171A00291</strain>
        <strain evidence="2">MM171B00223</strain>
    </source>
</reference>
<organism evidence="2">
    <name type="scientific">viral metagenome</name>
    <dbReference type="NCBI Taxonomy" id="1070528"/>
    <lineage>
        <taxon>unclassified sequences</taxon>
        <taxon>metagenomes</taxon>
        <taxon>organismal metagenomes</taxon>
    </lineage>
</organism>
<protein>
    <submittedName>
        <fullName evidence="2">Uncharacterized protein</fullName>
    </submittedName>
</protein>
<proteinExistence type="predicted"/>
<dbReference type="EMBL" id="MT143887">
    <property type="protein sequence ID" value="QJB04685.1"/>
    <property type="molecule type" value="Genomic_DNA"/>
</dbReference>
<accession>A0A6M3MGN5</accession>
<dbReference type="AlphaFoldDB" id="A0A6M3MGN5"/>
<sequence>MRMIKVDGSRKVYVFEDGSEAAFGDVEKYRERARASYDLPKPAPEPIIPATLIKKRKGK</sequence>
<evidence type="ECO:0000313" key="2">
    <source>
        <dbReference type="EMBL" id="QJB04685.1"/>
    </source>
</evidence>
<evidence type="ECO:0000313" key="1">
    <source>
        <dbReference type="EMBL" id="QJB00753.1"/>
    </source>
</evidence>
<gene>
    <name evidence="1" type="ORF">MM171A00291_0061</name>
    <name evidence="2" type="ORF">MM171B00223_0062</name>
</gene>